<dbReference type="EMBL" id="KZ824946">
    <property type="protein sequence ID" value="RAH71996.1"/>
    <property type="molecule type" value="Genomic_DNA"/>
</dbReference>
<proteinExistence type="predicted"/>
<organism evidence="1 2">
    <name type="scientific">Aspergillus aculeatinus CBS 121060</name>
    <dbReference type="NCBI Taxonomy" id="1448322"/>
    <lineage>
        <taxon>Eukaryota</taxon>
        <taxon>Fungi</taxon>
        <taxon>Dikarya</taxon>
        <taxon>Ascomycota</taxon>
        <taxon>Pezizomycotina</taxon>
        <taxon>Eurotiomycetes</taxon>
        <taxon>Eurotiomycetidae</taxon>
        <taxon>Eurotiales</taxon>
        <taxon>Aspergillaceae</taxon>
        <taxon>Aspergillus</taxon>
        <taxon>Aspergillus subgen. Circumdati</taxon>
    </lineage>
</organism>
<name>A0ACD1HF48_9EURO</name>
<dbReference type="Proteomes" id="UP000249661">
    <property type="component" value="Unassembled WGS sequence"/>
</dbReference>
<reference evidence="1" key="1">
    <citation type="submission" date="2018-02" db="EMBL/GenBank/DDBJ databases">
        <title>The genomes of Aspergillus section Nigri reveals drivers in fungal speciation.</title>
        <authorList>
            <consortium name="DOE Joint Genome Institute"/>
            <person name="Vesth T.C."/>
            <person name="Nybo J."/>
            <person name="Theobald S."/>
            <person name="Brandl J."/>
            <person name="Frisvad J.C."/>
            <person name="Nielsen K.F."/>
            <person name="Lyhne E.K."/>
            <person name="Kogle M.E."/>
            <person name="Kuo A."/>
            <person name="Riley R."/>
            <person name="Clum A."/>
            <person name="Nolan M."/>
            <person name="Lipzen A."/>
            <person name="Salamov A."/>
            <person name="Henrissat B."/>
            <person name="Wiebenga A."/>
            <person name="De vries R.P."/>
            <person name="Grigoriev I.V."/>
            <person name="Mortensen U.H."/>
            <person name="Andersen M.R."/>
            <person name="Baker S.E."/>
        </authorList>
    </citation>
    <scope>NUCLEOTIDE SEQUENCE</scope>
    <source>
        <strain evidence="1">CBS 121060</strain>
    </source>
</reference>
<accession>A0ACD1HF48</accession>
<evidence type="ECO:0000313" key="1">
    <source>
        <dbReference type="EMBL" id="RAH71996.1"/>
    </source>
</evidence>
<evidence type="ECO:0000313" key="2">
    <source>
        <dbReference type="Proteomes" id="UP000249661"/>
    </source>
</evidence>
<protein>
    <submittedName>
        <fullName evidence="1">Uncharacterized protein</fullName>
    </submittedName>
</protein>
<sequence length="78" mass="8327">MFVLCVLSYTFLTLLVVDGGPASITAILARPFSSLAPLWGSVTVVCMAGGYGRYIVTSNAIYTLLLPQPPFVSHFVSD</sequence>
<gene>
    <name evidence="1" type="ORF">BO66DRAFT_44764</name>
</gene>
<keyword evidence="2" id="KW-1185">Reference proteome</keyword>